<name>A0ABN9M270_9NEOB</name>
<comment type="caution">
    <text evidence="2">The sequence shown here is derived from an EMBL/GenBank/DDBJ whole genome shotgun (WGS) entry which is preliminary data.</text>
</comment>
<keyword evidence="3" id="KW-1185">Reference proteome</keyword>
<evidence type="ECO:0000313" key="2">
    <source>
        <dbReference type="EMBL" id="CAJ0956980.1"/>
    </source>
</evidence>
<dbReference type="EMBL" id="CAUEEQ010043009">
    <property type="protein sequence ID" value="CAJ0956980.1"/>
    <property type="molecule type" value="Genomic_DNA"/>
</dbReference>
<feature type="compositionally biased region" description="Polar residues" evidence="1">
    <location>
        <begin position="31"/>
        <end position="43"/>
    </location>
</feature>
<proteinExistence type="predicted"/>
<evidence type="ECO:0000313" key="3">
    <source>
        <dbReference type="Proteomes" id="UP001176940"/>
    </source>
</evidence>
<gene>
    <name evidence="2" type="ORF">RIMI_LOCUS15779079</name>
</gene>
<reference evidence="2" key="1">
    <citation type="submission" date="2023-07" db="EMBL/GenBank/DDBJ databases">
        <authorList>
            <person name="Stuckert A."/>
        </authorList>
    </citation>
    <scope>NUCLEOTIDE SEQUENCE</scope>
</reference>
<protein>
    <submittedName>
        <fullName evidence="2">Uncharacterized protein</fullName>
    </submittedName>
</protein>
<accession>A0ABN9M270</accession>
<feature type="region of interest" description="Disordered" evidence="1">
    <location>
        <begin position="1"/>
        <end position="45"/>
    </location>
</feature>
<dbReference type="Proteomes" id="UP001176940">
    <property type="component" value="Unassembled WGS sequence"/>
</dbReference>
<sequence length="95" mass="10777">MQMYDGAATSTERNKLHFVADTAPSKRRIRSTSNRKCETSLSSHPALDPEKWRHYGLRSNQIAAAAAVEENLVIDFSNQLQDHPVCRDHRVCQVL</sequence>
<evidence type="ECO:0000256" key="1">
    <source>
        <dbReference type="SAM" id="MobiDB-lite"/>
    </source>
</evidence>
<organism evidence="2 3">
    <name type="scientific">Ranitomeya imitator</name>
    <name type="common">mimic poison frog</name>
    <dbReference type="NCBI Taxonomy" id="111125"/>
    <lineage>
        <taxon>Eukaryota</taxon>
        <taxon>Metazoa</taxon>
        <taxon>Chordata</taxon>
        <taxon>Craniata</taxon>
        <taxon>Vertebrata</taxon>
        <taxon>Euteleostomi</taxon>
        <taxon>Amphibia</taxon>
        <taxon>Batrachia</taxon>
        <taxon>Anura</taxon>
        <taxon>Neobatrachia</taxon>
        <taxon>Hyloidea</taxon>
        <taxon>Dendrobatidae</taxon>
        <taxon>Dendrobatinae</taxon>
        <taxon>Ranitomeya</taxon>
    </lineage>
</organism>